<accession>A0A1B9AN93</accession>
<organism evidence="2 3">
    <name type="scientific">Pseudobacillus wudalianchiensis</name>
    <dbReference type="NCBI Taxonomy" id="1743143"/>
    <lineage>
        <taxon>Bacteria</taxon>
        <taxon>Bacillati</taxon>
        <taxon>Bacillota</taxon>
        <taxon>Bacilli</taxon>
        <taxon>Bacillales</taxon>
        <taxon>Bacillaceae</taxon>
        <taxon>Pseudobacillus</taxon>
    </lineage>
</organism>
<dbReference type="AlphaFoldDB" id="A0A1B9AN93"/>
<evidence type="ECO:0000313" key="2">
    <source>
        <dbReference type="EMBL" id="OCA85353.1"/>
    </source>
</evidence>
<sequence length="135" mass="15415">MKHELKEVIRKCDLAIKQEDFDKLMNYYTEDAILVIKPGRIARGKEEIKKAFIAIAQYFNNSLVPTQGEMTILEAGDTALVISQTFLDADKQEVDYSMDRRATYVFKKNSHGEWLCAIDNSYGTDLITNEGLKTI</sequence>
<evidence type="ECO:0000313" key="3">
    <source>
        <dbReference type="Proteomes" id="UP000092578"/>
    </source>
</evidence>
<reference evidence="3" key="1">
    <citation type="submission" date="2016-05" db="EMBL/GenBank/DDBJ databases">
        <authorList>
            <person name="Liu B."/>
            <person name="Wang J."/>
            <person name="Zhu Y."/>
            <person name="Liu G."/>
            <person name="Chen Q."/>
            <person name="Chen Z."/>
            <person name="Lan J."/>
            <person name="Che J."/>
            <person name="Ge C."/>
            <person name="Shi H."/>
            <person name="Pan Z."/>
            <person name="Liu X."/>
        </authorList>
    </citation>
    <scope>NUCLEOTIDE SEQUENCE [LARGE SCALE GENOMIC DNA]</scope>
    <source>
        <strain evidence="3">FJAT-27215</strain>
    </source>
</reference>
<dbReference type="Gene3D" id="3.10.450.50">
    <property type="match status" value="1"/>
</dbReference>
<feature type="domain" description="SnoaL-like" evidence="1">
    <location>
        <begin position="13"/>
        <end position="111"/>
    </location>
</feature>
<evidence type="ECO:0000259" key="1">
    <source>
        <dbReference type="Pfam" id="PF13474"/>
    </source>
</evidence>
<dbReference type="EMBL" id="MAYT01000027">
    <property type="protein sequence ID" value="OCA85353.1"/>
    <property type="molecule type" value="Genomic_DNA"/>
</dbReference>
<name>A0A1B9AN93_9BACI</name>
<dbReference type="InterPro" id="IPR037401">
    <property type="entry name" value="SnoaL-like"/>
</dbReference>
<keyword evidence="3" id="KW-1185">Reference proteome</keyword>
<comment type="caution">
    <text evidence="2">The sequence shown here is derived from an EMBL/GenBank/DDBJ whole genome shotgun (WGS) entry which is preliminary data.</text>
</comment>
<dbReference type="Pfam" id="PF13474">
    <property type="entry name" value="SnoaL_3"/>
    <property type="match status" value="1"/>
</dbReference>
<dbReference type="RefSeq" id="WP_065411325.1">
    <property type="nucleotide sequence ID" value="NZ_MAYT01000027.1"/>
</dbReference>
<dbReference type="InterPro" id="IPR032710">
    <property type="entry name" value="NTF2-like_dom_sf"/>
</dbReference>
<gene>
    <name evidence="2" type="ORF">A8F95_11855</name>
</gene>
<proteinExistence type="predicted"/>
<dbReference type="SUPFAM" id="SSF54427">
    <property type="entry name" value="NTF2-like"/>
    <property type="match status" value="1"/>
</dbReference>
<dbReference type="Proteomes" id="UP000092578">
    <property type="component" value="Unassembled WGS sequence"/>
</dbReference>
<protein>
    <submittedName>
        <fullName evidence="2">DUF4440 domain-containing protein</fullName>
    </submittedName>
</protein>